<dbReference type="InterPro" id="IPR020046">
    <property type="entry name" value="5-3_exonucl_a-hlix_arch_N"/>
</dbReference>
<keyword evidence="2" id="KW-0378">Hydrolase</keyword>
<gene>
    <name evidence="8" type="ORF">D4N35_009835</name>
</gene>
<keyword evidence="6" id="KW-0732">Signal</keyword>
<dbReference type="SUPFAM" id="SSF47807">
    <property type="entry name" value="5' to 3' exonuclease, C-terminal subdomain"/>
    <property type="match status" value="1"/>
</dbReference>
<comment type="caution">
    <text evidence="8">The sequence shown here is derived from an EMBL/GenBank/DDBJ whole genome shotgun (WGS) entry which is preliminary data.</text>
</comment>
<dbReference type="Gene3D" id="1.10.150.20">
    <property type="entry name" value="5' to 3' exonuclease, C-terminal subdomain"/>
    <property type="match status" value="1"/>
</dbReference>
<dbReference type="SMART" id="SM00475">
    <property type="entry name" value="53EXOc"/>
    <property type="match status" value="1"/>
</dbReference>
<dbReference type="GO" id="GO:0033567">
    <property type="term" value="P:DNA replication, Okazaki fragment processing"/>
    <property type="evidence" value="ECO:0007669"/>
    <property type="project" value="InterPro"/>
</dbReference>
<proteinExistence type="predicted"/>
<feature type="domain" description="5'-3' exonuclease" evidence="7">
    <location>
        <begin position="3"/>
        <end position="266"/>
    </location>
</feature>
<feature type="signal peptide" evidence="6">
    <location>
        <begin position="1"/>
        <end position="24"/>
    </location>
</feature>
<dbReference type="CDD" id="cd09859">
    <property type="entry name" value="PIN_53EXO"/>
    <property type="match status" value="1"/>
</dbReference>
<dbReference type="PANTHER" id="PTHR42646:SF2">
    <property type="entry name" value="5'-3' EXONUCLEASE FAMILY PROTEIN"/>
    <property type="match status" value="1"/>
</dbReference>
<dbReference type="GO" id="GO:0003677">
    <property type="term" value="F:DNA binding"/>
    <property type="evidence" value="ECO:0007669"/>
    <property type="project" value="UniProtKB-KW"/>
</dbReference>
<comment type="function">
    <text evidence="4">5'-3' exonuclease acting preferentially on double-stranded DNA.</text>
</comment>
<evidence type="ECO:0000256" key="6">
    <source>
        <dbReference type="SAM" id="SignalP"/>
    </source>
</evidence>
<dbReference type="InterPro" id="IPR002421">
    <property type="entry name" value="5-3_exonuclease"/>
</dbReference>
<dbReference type="PANTHER" id="PTHR42646">
    <property type="entry name" value="FLAP ENDONUCLEASE XNI"/>
    <property type="match status" value="1"/>
</dbReference>
<dbReference type="InterPro" id="IPR038969">
    <property type="entry name" value="FEN"/>
</dbReference>
<evidence type="ECO:0000256" key="5">
    <source>
        <dbReference type="ARBA" id="ARBA00050026"/>
    </source>
</evidence>
<dbReference type="InterPro" id="IPR036279">
    <property type="entry name" value="5-3_exonuclease_C_sf"/>
</dbReference>
<dbReference type="GO" id="GO:0008409">
    <property type="term" value="F:5'-3' exonuclease activity"/>
    <property type="evidence" value="ECO:0007669"/>
    <property type="project" value="InterPro"/>
</dbReference>
<evidence type="ECO:0000259" key="7">
    <source>
        <dbReference type="SMART" id="SM00475"/>
    </source>
</evidence>
<dbReference type="Pfam" id="PF02739">
    <property type="entry name" value="5_3_exonuc_N"/>
    <property type="match status" value="1"/>
</dbReference>
<evidence type="ECO:0000256" key="1">
    <source>
        <dbReference type="ARBA" id="ARBA00022722"/>
    </source>
</evidence>
<accession>A0A443ISR2</accession>
<protein>
    <recommendedName>
        <fullName evidence="5">5'-3' exonuclease</fullName>
    </recommendedName>
</protein>
<evidence type="ECO:0000313" key="9">
    <source>
        <dbReference type="Proteomes" id="UP000273811"/>
    </source>
</evidence>
<keyword evidence="1" id="KW-0540">Nuclease</keyword>
<dbReference type="InterPro" id="IPR029060">
    <property type="entry name" value="PIN-like_dom_sf"/>
</dbReference>
<dbReference type="AlphaFoldDB" id="A0A443ISR2"/>
<dbReference type="SMART" id="SM00279">
    <property type="entry name" value="HhH2"/>
    <property type="match status" value="1"/>
</dbReference>
<dbReference type="Pfam" id="PF01367">
    <property type="entry name" value="5_3_exonuc"/>
    <property type="match status" value="1"/>
</dbReference>
<evidence type="ECO:0000313" key="8">
    <source>
        <dbReference type="EMBL" id="RWR10393.1"/>
    </source>
</evidence>
<evidence type="ECO:0000256" key="2">
    <source>
        <dbReference type="ARBA" id="ARBA00022801"/>
    </source>
</evidence>
<dbReference type="GO" id="GO:0017108">
    <property type="term" value="F:5'-flap endonuclease activity"/>
    <property type="evidence" value="ECO:0007669"/>
    <property type="project" value="InterPro"/>
</dbReference>
<dbReference type="InterPro" id="IPR008918">
    <property type="entry name" value="HhH2"/>
</dbReference>
<keyword evidence="3" id="KW-0238">DNA-binding</keyword>
<dbReference type="SUPFAM" id="SSF88723">
    <property type="entry name" value="PIN domain-like"/>
    <property type="match status" value="1"/>
</dbReference>
<organism evidence="8 9">
    <name type="scientific">Siminovitchia fortis</name>
    <dbReference type="NCBI Taxonomy" id="254758"/>
    <lineage>
        <taxon>Bacteria</taxon>
        <taxon>Bacillati</taxon>
        <taxon>Bacillota</taxon>
        <taxon>Bacilli</taxon>
        <taxon>Bacillales</taxon>
        <taxon>Bacillaceae</taxon>
        <taxon>Siminovitchia</taxon>
    </lineage>
</organism>
<dbReference type="Proteomes" id="UP000273811">
    <property type="component" value="Unassembled WGS sequence"/>
</dbReference>
<dbReference type="CDD" id="cd09898">
    <property type="entry name" value="H3TH_53EXO"/>
    <property type="match status" value="1"/>
</dbReference>
<dbReference type="Gene3D" id="3.40.50.1010">
    <property type="entry name" value="5'-nuclease"/>
    <property type="match status" value="1"/>
</dbReference>
<dbReference type="OrthoDB" id="9806424at2"/>
<keyword evidence="8" id="KW-0269">Exonuclease</keyword>
<feature type="chain" id="PRO_5039643201" description="5'-3' exonuclease" evidence="6">
    <location>
        <begin position="25"/>
        <end position="307"/>
    </location>
</feature>
<dbReference type="EMBL" id="QYTU02000019">
    <property type="protein sequence ID" value="RWR10393.1"/>
    <property type="molecule type" value="Genomic_DNA"/>
</dbReference>
<evidence type="ECO:0000256" key="4">
    <source>
        <dbReference type="ARBA" id="ARBA00049957"/>
    </source>
</evidence>
<dbReference type="InterPro" id="IPR020045">
    <property type="entry name" value="DNA_polI_H3TH"/>
</dbReference>
<reference evidence="8" key="1">
    <citation type="submission" date="2018-12" db="EMBL/GenBank/DDBJ databases">
        <authorList>
            <person name="Sun L."/>
            <person name="Chen Z."/>
        </authorList>
    </citation>
    <scope>NUCLEOTIDE SEQUENCE [LARGE SCALE GENOMIC DNA]</scope>
    <source>
        <strain evidence="8">DSM 16012</strain>
    </source>
</reference>
<name>A0A443ISR2_9BACI</name>
<evidence type="ECO:0000256" key="3">
    <source>
        <dbReference type="ARBA" id="ARBA00023125"/>
    </source>
</evidence>
<keyword evidence="9" id="KW-1185">Reference proteome</keyword>
<sequence>MMNKNRLLLVDGMALLFRSFFATAVRKQFMINSKGIPTNAVQGFLRHFFTALESSQPSHVAVCWDMGSKTFRNDIFQDYKSNREAPPVELIPQFDLAKEVTSAFSIPNIGLPGYEADDCIGTICEQIKKDIHVTVLTGDRDLLQILDDQVHVWIMQKGIGHYAKYTKLSFTEKFQMEPKQLVDVKALMGDASDGYPGVKGIGEKTAMKLIQEHGNIESLLENLSALTPSQRNKIEQDKEMMHMSRELAKIHCNVPVTIDLEEANWPGVPHTAFEIVQEHEMNTIRRQLYQLKQEVAEDPFAEWELSR</sequence>
<dbReference type="FunFam" id="1.10.150.20:FF:000003">
    <property type="entry name" value="DNA polymerase I"/>
    <property type="match status" value="1"/>
</dbReference>